<evidence type="ECO:0000313" key="2">
    <source>
        <dbReference type="Proteomes" id="UP000078431"/>
    </source>
</evidence>
<accession>A0AA91IPU0</accession>
<dbReference type="AlphaFoldDB" id="A0AA91IPU0"/>
<proteinExistence type="predicted"/>
<sequence>MVSDSAQALFLSLITHQVTPWQSVCHSPAVAGHGAKEVSALLFSGVLQPMWWCCRGPGPVAPRKKNSLSWMVALVNDPTPAAAQLWLPAAALRIPRVTGELQRKALDRFLLRCFQDFASADELYKKGG</sequence>
<protein>
    <submittedName>
        <fullName evidence="1">Uncharacterized protein</fullName>
    </submittedName>
</protein>
<name>A0AA91IPU0_9GAMM</name>
<comment type="caution">
    <text evidence="1">The sequence shown here is derived from an EMBL/GenBank/DDBJ whole genome shotgun (WGS) entry which is preliminary data.</text>
</comment>
<evidence type="ECO:0000313" key="1">
    <source>
        <dbReference type="EMBL" id="OAT58946.1"/>
    </source>
</evidence>
<dbReference type="Proteomes" id="UP000078431">
    <property type="component" value="Unassembled WGS sequence"/>
</dbReference>
<gene>
    <name evidence="1" type="ORF">M993_02249</name>
</gene>
<keyword evidence="2" id="KW-1185">Reference proteome</keyword>
<reference evidence="1 2" key="1">
    <citation type="submission" date="2016-04" db="EMBL/GenBank/DDBJ databases">
        <title>ATOL: Assembling a taxonomically balanced genome-scale reconstruction of the evolutionary history of the Enterobacteriaceae.</title>
        <authorList>
            <person name="Plunkett G.III."/>
            <person name="Neeno-Eckwall E.C."/>
            <person name="Glasner J.D."/>
            <person name="Perna N.T."/>
        </authorList>
    </citation>
    <scope>NUCLEOTIDE SEQUENCE [LARGE SCALE GENOMIC DNA]</scope>
    <source>
        <strain evidence="1 2">ATCC 12841</strain>
    </source>
</reference>
<dbReference type="EMBL" id="LXEX01000031">
    <property type="protein sequence ID" value="OAT58946.1"/>
    <property type="molecule type" value="Genomic_DNA"/>
</dbReference>
<organism evidence="1 2">
    <name type="scientific">Obesumbacterium proteus ATCC 12841</name>
    <dbReference type="NCBI Taxonomy" id="1354268"/>
    <lineage>
        <taxon>Bacteria</taxon>
        <taxon>Pseudomonadati</taxon>
        <taxon>Pseudomonadota</taxon>
        <taxon>Gammaproteobacteria</taxon>
        <taxon>Enterobacterales</taxon>
        <taxon>Hafniaceae</taxon>
        <taxon>Obesumbacterium</taxon>
    </lineage>
</organism>
<dbReference type="RefSeq" id="WP_061552878.1">
    <property type="nucleotide sequence ID" value="NZ_LXEX01000031.1"/>
</dbReference>